<sequence>MAELSGAGYTPFMFEAVMRQLVGYPHEDWSLRSLARSADVPYSVVRHICNDLVELGHVTVDQETLQGALSVKRHRLSAEGLAYWGGPVVAHDWLRDADMWRHPRLAPVMGSRLSDEDRARGELAGYSFPVLYRVADALVLVPSRAWTVEDLVTAAGADEAMVRLACLDLVAAGQATAQEWRENGGEGRQETRFRITLGGLAAWLRWMPDPLDY</sequence>
<evidence type="ECO:0000313" key="1">
    <source>
        <dbReference type="EMBL" id="TQM83197.1"/>
    </source>
</evidence>
<evidence type="ECO:0000313" key="2">
    <source>
        <dbReference type="Proteomes" id="UP000316628"/>
    </source>
</evidence>
<dbReference type="AlphaFoldDB" id="A0A543JK19"/>
<proteinExistence type="predicted"/>
<dbReference type="SUPFAM" id="SSF46785">
    <property type="entry name" value="Winged helix' DNA-binding domain"/>
    <property type="match status" value="1"/>
</dbReference>
<comment type="caution">
    <text evidence="1">The sequence shown here is derived from an EMBL/GenBank/DDBJ whole genome shotgun (WGS) entry which is preliminary data.</text>
</comment>
<protein>
    <submittedName>
        <fullName evidence="1">Uncharacterized protein</fullName>
    </submittedName>
</protein>
<reference evidence="1 2" key="1">
    <citation type="submission" date="2019-06" db="EMBL/GenBank/DDBJ databases">
        <title>Sequencing the genomes of 1000 actinobacteria strains.</title>
        <authorList>
            <person name="Klenk H.-P."/>
        </authorList>
    </citation>
    <scope>NUCLEOTIDE SEQUENCE [LARGE SCALE GENOMIC DNA]</scope>
    <source>
        <strain evidence="1 2">DSM 45456</strain>
    </source>
</reference>
<dbReference type="EMBL" id="VFPP01000001">
    <property type="protein sequence ID" value="TQM83197.1"/>
    <property type="molecule type" value="Genomic_DNA"/>
</dbReference>
<keyword evidence="2" id="KW-1185">Reference proteome</keyword>
<gene>
    <name evidence="1" type="ORF">FHX81_5615</name>
</gene>
<dbReference type="Proteomes" id="UP000316628">
    <property type="component" value="Unassembled WGS sequence"/>
</dbReference>
<dbReference type="InterPro" id="IPR036390">
    <property type="entry name" value="WH_DNA-bd_sf"/>
</dbReference>
<name>A0A543JK19_9PSEU</name>
<accession>A0A543JK19</accession>
<organism evidence="1 2">
    <name type="scientific">Saccharothrix saharensis</name>
    <dbReference type="NCBI Taxonomy" id="571190"/>
    <lineage>
        <taxon>Bacteria</taxon>
        <taxon>Bacillati</taxon>
        <taxon>Actinomycetota</taxon>
        <taxon>Actinomycetes</taxon>
        <taxon>Pseudonocardiales</taxon>
        <taxon>Pseudonocardiaceae</taxon>
        <taxon>Saccharothrix</taxon>
    </lineage>
</organism>